<comment type="caution">
    <text evidence="1">The sequence shown here is derived from an EMBL/GenBank/DDBJ whole genome shotgun (WGS) entry which is preliminary data.</text>
</comment>
<name>A0ABR7IZ76_9FLAO</name>
<sequence>MKKIITKDSNAKIFVYAGIDHILETNPPKKRMAEYFKELTGINPVTLNQIKITSDIPTEFEIFSSTDFNTFNGLATNVDFYIVNNIKPSLIDVYKDEEFGKLNLKFKKLIINKKENTLVKIYNKNEYNKLKFNAIPISIFIYDIENTTIEFPKGNYFIKFSTLKNDSLFEDFITVD</sequence>
<dbReference type="EMBL" id="JACRUN010000005">
    <property type="protein sequence ID" value="MBC5835101.1"/>
    <property type="molecule type" value="Genomic_DNA"/>
</dbReference>
<protein>
    <submittedName>
        <fullName evidence="1">Uncharacterized protein</fullName>
    </submittedName>
</protein>
<keyword evidence="2" id="KW-1185">Reference proteome</keyword>
<accession>A0ABR7IZ76</accession>
<reference evidence="1 2" key="1">
    <citation type="submission" date="2020-08" db="EMBL/GenBank/DDBJ databases">
        <title>Description of novel Flavobacterium F-408 isolate.</title>
        <authorList>
            <person name="Saticioglu I.B."/>
            <person name="Duman M."/>
            <person name="Altun S."/>
        </authorList>
    </citation>
    <scope>NUCLEOTIDE SEQUENCE [LARGE SCALE GENOMIC DNA]</scope>
    <source>
        <strain evidence="1 2">F-408</strain>
    </source>
</reference>
<evidence type="ECO:0000313" key="2">
    <source>
        <dbReference type="Proteomes" id="UP000605990"/>
    </source>
</evidence>
<dbReference type="Proteomes" id="UP000605990">
    <property type="component" value="Unassembled WGS sequence"/>
</dbReference>
<gene>
    <name evidence="1" type="ORF">H8R27_09405</name>
</gene>
<organism evidence="1 2">
    <name type="scientific">Flavobacterium bernardetii</name>
    <dbReference type="NCBI Taxonomy" id="2813823"/>
    <lineage>
        <taxon>Bacteria</taxon>
        <taxon>Pseudomonadati</taxon>
        <taxon>Bacteroidota</taxon>
        <taxon>Flavobacteriia</taxon>
        <taxon>Flavobacteriales</taxon>
        <taxon>Flavobacteriaceae</taxon>
        <taxon>Flavobacterium</taxon>
    </lineage>
</organism>
<dbReference type="RefSeq" id="WP_166129341.1">
    <property type="nucleotide sequence ID" value="NZ_JAANOQ010000006.1"/>
</dbReference>
<proteinExistence type="predicted"/>
<evidence type="ECO:0000313" key="1">
    <source>
        <dbReference type="EMBL" id="MBC5835101.1"/>
    </source>
</evidence>